<gene>
    <name evidence="1" type="ORF">DVH24_005192</name>
</gene>
<name>A0A498IC24_MALDO</name>
<comment type="caution">
    <text evidence="1">The sequence shown here is derived from an EMBL/GenBank/DDBJ whole genome shotgun (WGS) entry which is preliminary data.</text>
</comment>
<evidence type="ECO:0000313" key="1">
    <source>
        <dbReference type="EMBL" id="RXH81278.1"/>
    </source>
</evidence>
<keyword evidence="2" id="KW-1185">Reference proteome</keyword>
<protein>
    <submittedName>
        <fullName evidence="1">Uncharacterized protein</fullName>
    </submittedName>
</protein>
<dbReference type="Proteomes" id="UP000290289">
    <property type="component" value="Chromosome 12"/>
</dbReference>
<reference evidence="1 2" key="1">
    <citation type="submission" date="2018-10" db="EMBL/GenBank/DDBJ databases">
        <title>A high-quality apple genome assembly.</title>
        <authorList>
            <person name="Hu J."/>
        </authorList>
    </citation>
    <scope>NUCLEOTIDE SEQUENCE [LARGE SCALE GENOMIC DNA]</scope>
    <source>
        <strain evidence="2">cv. HFTH1</strain>
        <tissue evidence="1">Young leaf</tissue>
    </source>
</reference>
<dbReference type="EMBL" id="RDQH01000338">
    <property type="protein sequence ID" value="RXH81278.1"/>
    <property type="molecule type" value="Genomic_DNA"/>
</dbReference>
<sequence>GEPNCLLECNKDIQTLLLVNNLISNPAVDVYIHAKNEMFVVPTSSMSYVCLSETTSKCGSHGPHHYATNEWQSYISYEGQSYEDGAVKFRRKLTQYSIEVGFVFKYTIHIFLSLEDIPVLFLVVVLKMQIMRFFLCYSIVDIENEDNWTQFVKHLA</sequence>
<dbReference type="AlphaFoldDB" id="A0A498IC24"/>
<accession>A0A498IC24</accession>
<proteinExistence type="predicted"/>
<organism evidence="1 2">
    <name type="scientific">Malus domestica</name>
    <name type="common">Apple</name>
    <name type="synonym">Pyrus malus</name>
    <dbReference type="NCBI Taxonomy" id="3750"/>
    <lineage>
        <taxon>Eukaryota</taxon>
        <taxon>Viridiplantae</taxon>
        <taxon>Streptophyta</taxon>
        <taxon>Embryophyta</taxon>
        <taxon>Tracheophyta</taxon>
        <taxon>Spermatophyta</taxon>
        <taxon>Magnoliopsida</taxon>
        <taxon>eudicotyledons</taxon>
        <taxon>Gunneridae</taxon>
        <taxon>Pentapetalae</taxon>
        <taxon>rosids</taxon>
        <taxon>fabids</taxon>
        <taxon>Rosales</taxon>
        <taxon>Rosaceae</taxon>
        <taxon>Amygdaloideae</taxon>
        <taxon>Maleae</taxon>
        <taxon>Malus</taxon>
    </lineage>
</organism>
<feature type="non-terminal residue" evidence="1">
    <location>
        <position position="1"/>
    </location>
</feature>
<evidence type="ECO:0000313" key="2">
    <source>
        <dbReference type="Proteomes" id="UP000290289"/>
    </source>
</evidence>